<dbReference type="PANTHER" id="PTHR37984:SF5">
    <property type="entry name" value="PROTEIN NYNRIN-LIKE"/>
    <property type="match status" value="1"/>
</dbReference>
<reference evidence="7" key="1">
    <citation type="journal article" date="2015" name="Proc. Natl. Acad. Sci. U.S.A.">
        <title>Genome sequence of the Asian Tiger mosquito, Aedes albopictus, reveals insights into its biology, genetics, and evolution.</title>
        <authorList>
            <person name="Chen X.G."/>
            <person name="Jiang X."/>
            <person name="Gu J."/>
            <person name="Xu M."/>
            <person name="Wu Y."/>
            <person name="Deng Y."/>
            <person name="Zhang C."/>
            <person name="Bonizzoni M."/>
            <person name="Dermauw W."/>
            <person name="Vontas J."/>
            <person name="Armbruster P."/>
            <person name="Huang X."/>
            <person name="Yang Y."/>
            <person name="Zhang H."/>
            <person name="He W."/>
            <person name="Peng H."/>
            <person name="Liu Y."/>
            <person name="Wu K."/>
            <person name="Chen J."/>
            <person name="Lirakis M."/>
            <person name="Topalis P."/>
            <person name="Van Leeuwen T."/>
            <person name="Hall A.B."/>
            <person name="Jiang X."/>
            <person name="Thorpe C."/>
            <person name="Mueller R.L."/>
            <person name="Sun C."/>
            <person name="Waterhouse R.M."/>
            <person name="Yan G."/>
            <person name="Tu Z.J."/>
            <person name="Fang X."/>
            <person name="James A.A."/>
        </authorList>
    </citation>
    <scope>NUCLEOTIDE SEQUENCE [LARGE SCALE GENOMIC DNA]</scope>
    <source>
        <strain evidence="7">Foshan</strain>
    </source>
</reference>
<evidence type="ECO:0000313" key="7">
    <source>
        <dbReference type="Proteomes" id="UP000069940"/>
    </source>
</evidence>
<evidence type="ECO:0000256" key="2">
    <source>
        <dbReference type="ARBA" id="ARBA00022695"/>
    </source>
</evidence>
<evidence type="ECO:0000256" key="3">
    <source>
        <dbReference type="ARBA" id="ARBA00022722"/>
    </source>
</evidence>
<dbReference type="Proteomes" id="UP000069940">
    <property type="component" value="Unassembled WGS sequence"/>
</dbReference>
<feature type="region of interest" description="Disordered" evidence="5">
    <location>
        <begin position="190"/>
        <end position="225"/>
    </location>
</feature>
<evidence type="ECO:0000256" key="4">
    <source>
        <dbReference type="ARBA" id="ARBA00022759"/>
    </source>
</evidence>
<dbReference type="InterPro" id="IPR050951">
    <property type="entry name" value="Retrovirus_Pol_polyprotein"/>
</dbReference>
<feature type="compositionally biased region" description="Low complexity" evidence="5">
    <location>
        <begin position="265"/>
        <end position="279"/>
    </location>
</feature>
<keyword evidence="4" id="KW-0378">Hydrolase</keyword>
<feature type="compositionally biased region" description="Basic residues" evidence="5">
    <location>
        <begin position="194"/>
        <end position="205"/>
    </location>
</feature>
<sequence>MSVSTTIEPYLPNSIPFAQYVEQLEYVFLNNNVPEERYKTSFLAVCGVTVFSEIKKLFPGQDVKTLSYQQITEQLKKRFDKCDSEVINSYKFWSRRQGRNEKSEDFVIAVKVLAEQCGFGTFKDRAIRDLLVIGVYNREIQKRLCDEDDLTAARAEKLIMNHEISNIRTSVLKDDEDHNTSIVARLGRKEVRSSSKHRYRGRNKSGNRSVSFSPRHKQGRYGDRRYDSEKPTYFCSFCKKSGHTRKFCYKLHGRGQHQAEVKFIGSPKKTSSSSKSGGSNFKRPCYTDDEDEEDLPCMMISSINRINEACHVKVLVEKHTLTMEIDCGSAETVISEELFLRNFGQRQLLPCNKKLAVIDGKRLKVLGKISVSVQLKGKLQQLHMIVLRCDNDFTPLMGRTWLDCFYAGWRNVFSNPGTKDESINKLDEENVVDQLKNIARRKVDYCAQTTD</sequence>
<keyword evidence="7" id="KW-1185">Reference proteome</keyword>
<dbReference type="Gene3D" id="2.40.70.10">
    <property type="entry name" value="Acid Proteases"/>
    <property type="match status" value="1"/>
</dbReference>
<evidence type="ECO:0000256" key="5">
    <source>
        <dbReference type="SAM" id="MobiDB-lite"/>
    </source>
</evidence>
<dbReference type="RefSeq" id="XP_062707753.1">
    <property type="nucleotide sequence ID" value="XM_062851769.1"/>
</dbReference>
<accession>A0ABM1XZE5</accession>
<dbReference type="SUPFAM" id="SSF50630">
    <property type="entry name" value="Acid proteases"/>
    <property type="match status" value="1"/>
</dbReference>
<protein>
    <recommendedName>
        <fullName evidence="8">Peptidase A2 domain-containing protein</fullName>
    </recommendedName>
</protein>
<evidence type="ECO:0008006" key="8">
    <source>
        <dbReference type="Google" id="ProtNLM"/>
    </source>
</evidence>
<keyword evidence="4" id="KW-0255">Endonuclease</keyword>
<keyword evidence="1" id="KW-0808">Transferase</keyword>
<name>A0ABM1XZE5_AEDAL</name>
<dbReference type="PANTHER" id="PTHR37984">
    <property type="entry name" value="PROTEIN CBG26694"/>
    <property type="match status" value="1"/>
</dbReference>
<organism evidence="6 7">
    <name type="scientific">Aedes albopictus</name>
    <name type="common">Asian tiger mosquito</name>
    <name type="synonym">Stegomyia albopicta</name>
    <dbReference type="NCBI Taxonomy" id="7160"/>
    <lineage>
        <taxon>Eukaryota</taxon>
        <taxon>Metazoa</taxon>
        <taxon>Ecdysozoa</taxon>
        <taxon>Arthropoda</taxon>
        <taxon>Hexapoda</taxon>
        <taxon>Insecta</taxon>
        <taxon>Pterygota</taxon>
        <taxon>Neoptera</taxon>
        <taxon>Endopterygota</taxon>
        <taxon>Diptera</taxon>
        <taxon>Nematocera</taxon>
        <taxon>Culicoidea</taxon>
        <taxon>Culicidae</taxon>
        <taxon>Culicinae</taxon>
        <taxon>Aedini</taxon>
        <taxon>Aedes</taxon>
        <taxon>Stegomyia</taxon>
    </lineage>
</organism>
<keyword evidence="2" id="KW-0548">Nucleotidyltransferase</keyword>
<feature type="region of interest" description="Disordered" evidence="5">
    <location>
        <begin position="262"/>
        <end position="287"/>
    </location>
</feature>
<evidence type="ECO:0000313" key="6">
    <source>
        <dbReference type="EnsemblMetazoa" id="AALFPA23_004277.P5138"/>
    </source>
</evidence>
<proteinExistence type="predicted"/>
<dbReference type="EnsemblMetazoa" id="AALFPA23_004277.R5138">
    <property type="protein sequence ID" value="AALFPA23_004277.P5138"/>
    <property type="gene ID" value="AALFPA23_004277"/>
</dbReference>
<reference evidence="6" key="2">
    <citation type="submission" date="2025-05" db="UniProtKB">
        <authorList>
            <consortium name="EnsemblMetazoa"/>
        </authorList>
    </citation>
    <scope>IDENTIFICATION</scope>
    <source>
        <strain evidence="6">Foshan</strain>
    </source>
</reference>
<keyword evidence="3" id="KW-0540">Nuclease</keyword>
<evidence type="ECO:0000256" key="1">
    <source>
        <dbReference type="ARBA" id="ARBA00022679"/>
    </source>
</evidence>
<dbReference type="InterPro" id="IPR021109">
    <property type="entry name" value="Peptidase_aspartic_dom_sf"/>
</dbReference>
<dbReference type="GeneID" id="115254649"/>